<sequence>MHPLLQLCRNCTCEYLHEAINETLRQVRKPLISCEAYLQTSHETLVQIALYCPATPSFR</sequence>
<protein>
    <submittedName>
        <fullName evidence="1">Uncharacterized protein</fullName>
    </submittedName>
</protein>
<reference evidence="1 2" key="1">
    <citation type="submission" date="2016-08" db="EMBL/GenBank/DDBJ databases">
        <authorList>
            <person name="Seilhamer J.J."/>
        </authorList>
    </citation>
    <scope>NUCLEOTIDE SEQUENCE [LARGE SCALE GENOMIC DNA]</scope>
    <source>
        <strain evidence="1 2">A37T2</strain>
    </source>
</reference>
<dbReference type="EMBL" id="FMAR01000010">
    <property type="protein sequence ID" value="SCC48164.1"/>
    <property type="molecule type" value="Genomic_DNA"/>
</dbReference>
<organism evidence="1 2">
    <name type="scientific">Chitinophaga costaii</name>
    <dbReference type="NCBI Taxonomy" id="1335309"/>
    <lineage>
        <taxon>Bacteria</taxon>
        <taxon>Pseudomonadati</taxon>
        <taxon>Bacteroidota</taxon>
        <taxon>Chitinophagia</taxon>
        <taxon>Chitinophagales</taxon>
        <taxon>Chitinophagaceae</taxon>
        <taxon>Chitinophaga</taxon>
    </lineage>
</organism>
<evidence type="ECO:0000313" key="2">
    <source>
        <dbReference type="Proteomes" id="UP000242818"/>
    </source>
</evidence>
<name>A0A1C4EX71_9BACT</name>
<gene>
    <name evidence="1" type="ORF">GA0116948_11081</name>
</gene>
<keyword evidence="2" id="KW-1185">Reference proteome</keyword>
<evidence type="ECO:0000313" key="1">
    <source>
        <dbReference type="EMBL" id="SCC48164.1"/>
    </source>
</evidence>
<dbReference type="Proteomes" id="UP000242818">
    <property type="component" value="Unassembled WGS sequence"/>
</dbReference>
<dbReference type="AlphaFoldDB" id="A0A1C4EX71"/>
<accession>A0A1C4EX71</accession>
<proteinExistence type="predicted"/>
<dbReference type="STRING" id="1335309.GA0116948_11081"/>